<evidence type="ECO:0000313" key="3">
    <source>
        <dbReference type="Proteomes" id="UP000606720"/>
    </source>
</evidence>
<organism evidence="2 3">
    <name type="scientific">Roseburia zhanii</name>
    <dbReference type="NCBI Taxonomy" id="2763064"/>
    <lineage>
        <taxon>Bacteria</taxon>
        <taxon>Bacillati</taxon>
        <taxon>Bacillota</taxon>
        <taxon>Clostridia</taxon>
        <taxon>Lachnospirales</taxon>
        <taxon>Lachnospiraceae</taxon>
        <taxon>Roseburia</taxon>
    </lineage>
</organism>
<gene>
    <name evidence="2" type="ORF">H8S17_00075</name>
</gene>
<dbReference type="RefSeq" id="WP_186865724.1">
    <property type="nucleotide sequence ID" value="NZ_JACOPH010000001.1"/>
</dbReference>
<sequence length="159" mass="18713">MNENYVDIMLQSLKKKVTVLNQIIELNRQQKILLDDPNLPPESLEQNLSDKDQMIRKLNELDEGFEELYNRVKDELQAQRAQYVSQISQMQDLIKEITEKSAMIQTQELRNKEKAMQKFSGIRKQVKGVRNSQKVVKQYYQNMMKQNSYSGASVVDNRK</sequence>
<keyword evidence="1" id="KW-0175">Coiled coil</keyword>
<keyword evidence="2" id="KW-0969">Cilium</keyword>
<comment type="caution">
    <text evidence="2">The sequence shown here is derived from an EMBL/GenBank/DDBJ whole genome shotgun (WGS) entry which is preliminary data.</text>
</comment>
<reference evidence="2" key="1">
    <citation type="submission" date="2020-08" db="EMBL/GenBank/DDBJ databases">
        <title>Genome public.</title>
        <authorList>
            <person name="Liu C."/>
            <person name="Sun Q."/>
        </authorList>
    </citation>
    <scope>NUCLEOTIDE SEQUENCE</scope>
    <source>
        <strain evidence="2">BX1005</strain>
    </source>
</reference>
<dbReference type="EMBL" id="JACOPH010000001">
    <property type="protein sequence ID" value="MBC5712617.1"/>
    <property type="molecule type" value="Genomic_DNA"/>
</dbReference>
<dbReference type="Proteomes" id="UP000606720">
    <property type="component" value="Unassembled WGS sequence"/>
</dbReference>
<evidence type="ECO:0000256" key="1">
    <source>
        <dbReference type="SAM" id="Coils"/>
    </source>
</evidence>
<keyword evidence="2" id="KW-0966">Cell projection</keyword>
<accession>A0A923LLT1</accession>
<dbReference type="AlphaFoldDB" id="A0A923LLT1"/>
<evidence type="ECO:0000313" key="2">
    <source>
        <dbReference type="EMBL" id="MBC5712617.1"/>
    </source>
</evidence>
<name>A0A923LLT1_9FIRM</name>
<proteinExistence type="predicted"/>
<feature type="coiled-coil region" evidence="1">
    <location>
        <begin position="51"/>
        <end position="100"/>
    </location>
</feature>
<keyword evidence="2" id="KW-0282">Flagellum</keyword>
<keyword evidence="3" id="KW-1185">Reference proteome</keyword>
<protein>
    <submittedName>
        <fullName evidence="2">Flagellar protein FliT</fullName>
    </submittedName>
</protein>